<feature type="transmembrane region" description="Helical" evidence="1">
    <location>
        <begin position="24"/>
        <end position="43"/>
    </location>
</feature>
<dbReference type="RefSeq" id="WP_166049873.1">
    <property type="nucleotide sequence ID" value="NZ_JAAMPJ010000007.1"/>
</dbReference>
<organism evidence="2 3">
    <name type="scientific">Lentzea alba</name>
    <dbReference type="NCBI Taxonomy" id="2714351"/>
    <lineage>
        <taxon>Bacteria</taxon>
        <taxon>Bacillati</taxon>
        <taxon>Actinomycetota</taxon>
        <taxon>Actinomycetes</taxon>
        <taxon>Pseudonocardiales</taxon>
        <taxon>Pseudonocardiaceae</taxon>
        <taxon>Lentzea</taxon>
    </lineage>
</organism>
<keyword evidence="1" id="KW-1133">Transmembrane helix</keyword>
<proteinExistence type="predicted"/>
<evidence type="ECO:0000256" key="1">
    <source>
        <dbReference type="SAM" id="Phobius"/>
    </source>
</evidence>
<keyword evidence="3" id="KW-1185">Reference proteome</keyword>
<keyword evidence="1" id="KW-0472">Membrane</keyword>
<reference evidence="2 3" key="1">
    <citation type="submission" date="2020-03" db="EMBL/GenBank/DDBJ databases">
        <title>Isolation and identification of active actinomycetes.</title>
        <authorList>
            <person name="Sun X."/>
        </authorList>
    </citation>
    <scope>NUCLEOTIDE SEQUENCE [LARGE SCALE GENOMIC DNA]</scope>
    <source>
        <strain evidence="2 3">NEAU-D13</strain>
    </source>
</reference>
<name>A0A7C9VTB4_9PSEU</name>
<evidence type="ECO:0000313" key="3">
    <source>
        <dbReference type="Proteomes" id="UP000481360"/>
    </source>
</evidence>
<sequence length="202" mass="20901">MSDLRLEHAPDELPQSRPSRRTSLVVLGVLAVVVLGAGTWWTVEATRSAAPNPQSGTCVGLATPDSERLCIRQAEDRARRAPVTAAQRTDADSRFPDLDRVIHRKGLCLDSSGNPCAGGNTRRSAVAADAEVALQRLKEAGFGAGSVVRVAREGDLAPVGSLFYAAELPTGGCVIGHVIEVPAGAGGGEVVGKLPSGRCAEA</sequence>
<dbReference type="AlphaFoldDB" id="A0A7C9VTB4"/>
<gene>
    <name evidence="2" type="ORF">G7043_26255</name>
</gene>
<protein>
    <submittedName>
        <fullName evidence="2">Uncharacterized protein</fullName>
    </submittedName>
</protein>
<keyword evidence="1" id="KW-0812">Transmembrane</keyword>
<accession>A0A7C9VTB4</accession>
<dbReference type="Proteomes" id="UP000481360">
    <property type="component" value="Unassembled WGS sequence"/>
</dbReference>
<evidence type="ECO:0000313" key="2">
    <source>
        <dbReference type="EMBL" id="NGY62432.1"/>
    </source>
</evidence>
<dbReference type="EMBL" id="JAAMPJ010000007">
    <property type="protein sequence ID" value="NGY62432.1"/>
    <property type="molecule type" value="Genomic_DNA"/>
</dbReference>
<comment type="caution">
    <text evidence="2">The sequence shown here is derived from an EMBL/GenBank/DDBJ whole genome shotgun (WGS) entry which is preliminary data.</text>
</comment>